<dbReference type="GO" id="GO:0005507">
    <property type="term" value="F:copper ion binding"/>
    <property type="evidence" value="ECO:0007669"/>
    <property type="project" value="InterPro"/>
</dbReference>
<evidence type="ECO:0000259" key="3">
    <source>
        <dbReference type="Pfam" id="PF01179"/>
    </source>
</evidence>
<feature type="compositionally biased region" description="Polar residues" evidence="2">
    <location>
        <begin position="15"/>
        <end position="26"/>
    </location>
</feature>
<evidence type="ECO:0000313" key="5">
    <source>
        <dbReference type="Proteomes" id="UP000242715"/>
    </source>
</evidence>
<keyword evidence="1" id="KW-0560">Oxidoreductase</keyword>
<dbReference type="GO" id="GO:0008131">
    <property type="term" value="F:primary methylamine oxidase activity"/>
    <property type="evidence" value="ECO:0007669"/>
    <property type="project" value="InterPro"/>
</dbReference>
<evidence type="ECO:0000256" key="1">
    <source>
        <dbReference type="RuleBase" id="RU000672"/>
    </source>
</evidence>
<comment type="cofactor">
    <cofactor evidence="1">
        <name>Cu cation</name>
        <dbReference type="ChEBI" id="CHEBI:23378"/>
    </cofactor>
    <text evidence="1">Contains 1 topaquinone per subunit.</text>
</comment>
<evidence type="ECO:0000313" key="4">
    <source>
        <dbReference type="EMBL" id="GAU41592.1"/>
    </source>
</evidence>
<organism evidence="4 5">
    <name type="scientific">Trifolium subterraneum</name>
    <name type="common">Subterranean clover</name>
    <dbReference type="NCBI Taxonomy" id="3900"/>
    <lineage>
        <taxon>Eukaryota</taxon>
        <taxon>Viridiplantae</taxon>
        <taxon>Streptophyta</taxon>
        <taxon>Embryophyta</taxon>
        <taxon>Tracheophyta</taxon>
        <taxon>Spermatophyta</taxon>
        <taxon>Magnoliopsida</taxon>
        <taxon>eudicotyledons</taxon>
        <taxon>Gunneridae</taxon>
        <taxon>Pentapetalae</taxon>
        <taxon>rosids</taxon>
        <taxon>fabids</taxon>
        <taxon>Fabales</taxon>
        <taxon>Fabaceae</taxon>
        <taxon>Papilionoideae</taxon>
        <taxon>50 kb inversion clade</taxon>
        <taxon>NPAAA clade</taxon>
        <taxon>Hologalegina</taxon>
        <taxon>IRL clade</taxon>
        <taxon>Trifolieae</taxon>
        <taxon>Trifolium</taxon>
    </lineage>
</organism>
<keyword evidence="1" id="KW-0801">TPQ</keyword>
<gene>
    <name evidence="4" type="ORF">TSUD_196610</name>
</gene>
<dbReference type="InterPro" id="IPR015798">
    <property type="entry name" value="Cu_amine_oxidase_C"/>
</dbReference>
<dbReference type="Proteomes" id="UP000242715">
    <property type="component" value="Unassembled WGS sequence"/>
</dbReference>
<feature type="non-terminal residue" evidence="4">
    <location>
        <position position="1"/>
    </location>
</feature>
<protein>
    <recommendedName>
        <fullName evidence="1">Amine oxidase</fullName>
        <ecNumber evidence="1">1.4.3.-</ecNumber>
    </recommendedName>
</protein>
<dbReference type="GO" id="GO:0009308">
    <property type="term" value="P:amine metabolic process"/>
    <property type="evidence" value="ECO:0007669"/>
    <property type="project" value="UniProtKB-UniRule"/>
</dbReference>
<proteinExistence type="inferred from homology"/>
<name>A0A2Z6NZA6_TRISU</name>
<evidence type="ECO:0000256" key="2">
    <source>
        <dbReference type="SAM" id="MobiDB-lite"/>
    </source>
</evidence>
<dbReference type="PANTHER" id="PTHR10638:SF68">
    <property type="entry name" value="AMINE OXIDASE"/>
    <property type="match status" value="1"/>
</dbReference>
<keyword evidence="1" id="KW-0479">Metal-binding</keyword>
<dbReference type="SUPFAM" id="SSF49998">
    <property type="entry name" value="Amine oxidase catalytic domain"/>
    <property type="match status" value="1"/>
</dbReference>
<sequence length="181" mass="20672">IVEYHDRDIEAVPTAENTEYQLSKQSPPFGPKQHSLSSHQPQGPGFQINGHSVSWANWKFHIGFDVRAGVIISLASIYDLEKHKSRRVLYKGYISELFVPYQDPSDEFYFKTFFDAGEFGFGLSTVSLIPNRDCPPNAQFIDTFIHTDAGKPVPLKNAICVFEQYNNIMWRHTETGIPNEF</sequence>
<dbReference type="Gene3D" id="2.70.98.20">
    <property type="entry name" value="Copper amine oxidase, catalytic domain"/>
    <property type="match status" value="1"/>
</dbReference>
<dbReference type="GO" id="GO:0048038">
    <property type="term" value="F:quinone binding"/>
    <property type="evidence" value="ECO:0007669"/>
    <property type="project" value="InterPro"/>
</dbReference>
<dbReference type="InterPro" id="IPR036460">
    <property type="entry name" value="Cu_amine_oxidase_C_sf"/>
</dbReference>
<feature type="domain" description="Copper amine oxidase catalytic" evidence="3">
    <location>
        <begin position="38"/>
        <end position="175"/>
    </location>
</feature>
<dbReference type="AlphaFoldDB" id="A0A2Z6NZA6"/>
<dbReference type="PANTHER" id="PTHR10638">
    <property type="entry name" value="COPPER AMINE OXIDASE"/>
    <property type="match status" value="1"/>
</dbReference>
<dbReference type="InterPro" id="IPR000269">
    <property type="entry name" value="Cu_amine_oxidase"/>
</dbReference>
<comment type="PTM">
    <text evidence="1">Topaquinone (TPQ) is generated by copper-dependent autoxidation of a specific tyrosyl residue.</text>
</comment>
<dbReference type="OrthoDB" id="1740214at2759"/>
<comment type="similarity">
    <text evidence="1">Belongs to the copper/topaquinone oxidase family.</text>
</comment>
<dbReference type="EMBL" id="DF973871">
    <property type="protein sequence ID" value="GAU41592.1"/>
    <property type="molecule type" value="Genomic_DNA"/>
</dbReference>
<dbReference type="EC" id="1.4.3.-" evidence="1"/>
<accession>A0A2Z6NZA6</accession>
<feature type="non-terminal residue" evidence="4">
    <location>
        <position position="181"/>
    </location>
</feature>
<feature type="region of interest" description="Disordered" evidence="2">
    <location>
        <begin position="15"/>
        <end position="43"/>
    </location>
</feature>
<keyword evidence="5" id="KW-1185">Reference proteome</keyword>
<reference evidence="5" key="1">
    <citation type="journal article" date="2017" name="Front. Plant Sci.">
        <title>Climate Clever Clovers: New Paradigm to Reduce the Environmental Footprint of Ruminants by Breeding Low Methanogenic Forages Utilizing Haplotype Variation.</title>
        <authorList>
            <person name="Kaur P."/>
            <person name="Appels R."/>
            <person name="Bayer P.E."/>
            <person name="Keeble-Gagnere G."/>
            <person name="Wang J."/>
            <person name="Hirakawa H."/>
            <person name="Shirasawa K."/>
            <person name="Vercoe P."/>
            <person name="Stefanova K."/>
            <person name="Durmic Z."/>
            <person name="Nichols P."/>
            <person name="Revell C."/>
            <person name="Isobe S.N."/>
            <person name="Edwards D."/>
            <person name="Erskine W."/>
        </authorList>
    </citation>
    <scope>NUCLEOTIDE SEQUENCE [LARGE SCALE GENOMIC DNA]</scope>
    <source>
        <strain evidence="5">cv. Daliak</strain>
    </source>
</reference>
<keyword evidence="1" id="KW-0186">Copper</keyword>
<dbReference type="Pfam" id="PF01179">
    <property type="entry name" value="Cu_amine_oxid"/>
    <property type="match status" value="1"/>
</dbReference>